<dbReference type="SUPFAM" id="SSF51905">
    <property type="entry name" value="FAD/NAD(P)-binding domain"/>
    <property type="match status" value="2"/>
</dbReference>
<comment type="cofactor">
    <cofactor evidence="1">
        <name>FAD</name>
        <dbReference type="ChEBI" id="CHEBI:57692"/>
    </cofactor>
</comment>
<dbReference type="KEGG" id="cmi:CMM_0096"/>
<evidence type="ECO:0000256" key="4">
    <source>
        <dbReference type="ARBA" id="ARBA00023002"/>
    </source>
</evidence>
<name>A5CM31_CLAM3</name>
<dbReference type="InterPro" id="IPR036188">
    <property type="entry name" value="FAD/NAD-bd_sf"/>
</dbReference>
<keyword evidence="2" id="KW-0285">Flavoprotein</keyword>
<evidence type="ECO:0000259" key="6">
    <source>
        <dbReference type="Pfam" id="PF14759"/>
    </source>
</evidence>
<dbReference type="Proteomes" id="UP000001564">
    <property type="component" value="Chromosome"/>
</dbReference>
<keyword evidence="3" id="KW-0274">FAD</keyword>
<dbReference type="Pfam" id="PF14759">
    <property type="entry name" value="Reductase_C"/>
    <property type="match status" value="1"/>
</dbReference>
<evidence type="ECO:0000259" key="5">
    <source>
        <dbReference type="Pfam" id="PF07992"/>
    </source>
</evidence>
<dbReference type="PANTHER" id="PTHR43557:SF2">
    <property type="entry name" value="RIESKE DOMAIN-CONTAINING PROTEIN-RELATED"/>
    <property type="match status" value="1"/>
</dbReference>
<reference evidence="7 8" key="1">
    <citation type="journal article" date="2008" name="J. Bacteriol.">
        <title>The genome sequence of the tomato-pathogenic actinomycete Clavibacter michiganensis subsp. michiganensis NCPPB382 reveals a large island involved in pathogenicity.</title>
        <authorList>
            <person name="Gartemann K.H."/>
            <person name="Abt B."/>
            <person name="Bekel T."/>
            <person name="Burger A."/>
            <person name="Engemann J."/>
            <person name="Flugel M."/>
            <person name="Gaigalat L."/>
            <person name="Goesmann A."/>
            <person name="Grafen I."/>
            <person name="Kalinowski J."/>
            <person name="Kaup O."/>
            <person name="Kirchner O."/>
            <person name="Krause L."/>
            <person name="Linke B."/>
            <person name="McHardy A."/>
            <person name="Meyer F."/>
            <person name="Pohle S."/>
            <person name="Ruckert C."/>
            <person name="Schneiker S."/>
            <person name="Zellermann E.M."/>
            <person name="Puhler A."/>
            <person name="Eichenlaub R."/>
            <person name="Kaiser O."/>
            <person name="Bartels D."/>
        </authorList>
    </citation>
    <scope>NUCLEOTIDE SEQUENCE [LARGE SCALE GENOMIC DNA]</scope>
    <source>
        <strain evidence="7 8">NCPPB 382</strain>
    </source>
</reference>
<dbReference type="PRINTS" id="PR00411">
    <property type="entry name" value="PNDRDTASEI"/>
</dbReference>
<dbReference type="SUPFAM" id="SSF55424">
    <property type="entry name" value="FAD/NAD-linked reductases, dimerisation (C-terminal) domain"/>
    <property type="match status" value="1"/>
</dbReference>
<evidence type="ECO:0000313" key="7">
    <source>
        <dbReference type="EMBL" id="CAN00116.1"/>
    </source>
</evidence>
<dbReference type="PRINTS" id="PR00368">
    <property type="entry name" value="FADPNR"/>
</dbReference>
<evidence type="ECO:0000313" key="8">
    <source>
        <dbReference type="Proteomes" id="UP000001564"/>
    </source>
</evidence>
<dbReference type="PANTHER" id="PTHR43557">
    <property type="entry name" value="APOPTOSIS-INDUCING FACTOR 1"/>
    <property type="match status" value="1"/>
</dbReference>
<dbReference type="GO" id="GO:0016651">
    <property type="term" value="F:oxidoreductase activity, acting on NAD(P)H"/>
    <property type="evidence" value="ECO:0007669"/>
    <property type="project" value="TreeGrafter"/>
</dbReference>
<dbReference type="Gene3D" id="3.30.390.30">
    <property type="match status" value="1"/>
</dbReference>
<accession>A5CM31</accession>
<evidence type="ECO:0000256" key="3">
    <source>
        <dbReference type="ARBA" id="ARBA00022827"/>
    </source>
</evidence>
<organism evidence="7 8">
    <name type="scientific">Clavibacter michiganensis subsp. michiganensis (strain NCPPB 382)</name>
    <dbReference type="NCBI Taxonomy" id="443906"/>
    <lineage>
        <taxon>Bacteria</taxon>
        <taxon>Bacillati</taxon>
        <taxon>Actinomycetota</taxon>
        <taxon>Actinomycetes</taxon>
        <taxon>Micrococcales</taxon>
        <taxon>Microbacteriaceae</taxon>
        <taxon>Clavibacter</taxon>
    </lineage>
</organism>
<dbReference type="InterPro" id="IPR028202">
    <property type="entry name" value="Reductase_C"/>
</dbReference>
<keyword evidence="4 7" id="KW-0560">Oxidoreductase</keyword>
<sequence length="400" mass="42529">MSVRRTLIVGASAAGVTAAESLRSQGYAGSIEVIGAERHHAYDRPPLSKQLLSGEWEGTRLQLRPDAHLASLDVHERLGSPAVDLDPIGRQVTTADGARTGYDALVIATGVRPRRLAGTEGTRGVHVLRTLEDAEALRAEVDVGKRVVVIGGGFLGAEIASVLQASVGEVVLLTAGENLLERVIGRPVGAELMALHRSMGITVIPAPLSRVRSLVTDTGRVSGVVLGDGSVLETGLVVIAIGSEPAVDWLRMSGLDLSDGVGCASDCSAAPGIYAAGDVARWWNPLFTTSMRVEHRTNAVDQAIHVAERIVRGDDVDYAPVPYFWSDQFGLRLQAHGWLKEHDECVVVEGSVSDRRLVALYRRGGALTGVLAMGAAKALRTWRSRITEGITWRDALDAAP</sequence>
<dbReference type="AlphaFoldDB" id="A5CM31"/>
<keyword evidence="8" id="KW-1185">Reference proteome</keyword>
<feature type="domain" description="FAD/NAD(P)-binding" evidence="5">
    <location>
        <begin position="5"/>
        <end position="303"/>
    </location>
</feature>
<dbReference type="InterPro" id="IPR023753">
    <property type="entry name" value="FAD/NAD-binding_dom"/>
</dbReference>
<dbReference type="EC" id="1.18.1.-" evidence="7"/>
<dbReference type="Gene3D" id="3.50.50.60">
    <property type="entry name" value="FAD/NAD(P)-binding domain"/>
    <property type="match status" value="2"/>
</dbReference>
<dbReference type="EMBL" id="AM711867">
    <property type="protein sequence ID" value="CAN00116.1"/>
    <property type="molecule type" value="Genomic_DNA"/>
</dbReference>
<dbReference type="InterPro" id="IPR050446">
    <property type="entry name" value="FAD-oxidoreductase/Apoptosis"/>
</dbReference>
<feature type="domain" description="Reductase C-terminal" evidence="6">
    <location>
        <begin position="323"/>
        <end position="394"/>
    </location>
</feature>
<dbReference type="HOGENOM" id="CLU_003291_4_0_11"/>
<protein>
    <submittedName>
        <fullName evidence="7">Ferredoxin reductase</fullName>
        <ecNumber evidence="7">1.18.1.-</ecNumber>
    </submittedName>
</protein>
<dbReference type="GO" id="GO:0005737">
    <property type="term" value="C:cytoplasm"/>
    <property type="evidence" value="ECO:0007669"/>
    <property type="project" value="TreeGrafter"/>
</dbReference>
<dbReference type="InterPro" id="IPR016156">
    <property type="entry name" value="FAD/NAD-linked_Rdtase_dimer_sf"/>
</dbReference>
<gene>
    <name evidence="7" type="primary">cytC</name>
    <name evidence="7" type="ordered locus">CMM_0096</name>
</gene>
<proteinExistence type="predicted"/>
<dbReference type="eggNOG" id="COG0446">
    <property type="taxonomic scope" value="Bacteria"/>
</dbReference>
<evidence type="ECO:0000256" key="2">
    <source>
        <dbReference type="ARBA" id="ARBA00022630"/>
    </source>
</evidence>
<evidence type="ECO:0000256" key="1">
    <source>
        <dbReference type="ARBA" id="ARBA00001974"/>
    </source>
</evidence>
<dbReference type="Pfam" id="PF07992">
    <property type="entry name" value="Pyr_redox_2"/>
    <property type="match status" value="1"/>
</dbReference>